<protein>
    <submittedName>
        <fullName evidence="1">NADH:ubiquinone oxidoreductase, 24 kDa subunit</fullName>
        <ecNumber evidence="1">1.6.-.-</ecNumber>
    </submittedName>
</protein>
<feature type="non-terminal residue" evidence="1">
    <location>
        <position position="1"/>
    </location>
</feature>
<reference evidence="1" key="2">
    <citation type="journal article" date="2014" name="ISME J.">
        <title>Microbial stratification in low pH oxic and suboxic macroscopic growths along an acid mine drainage.</title>
        <authorList>
            <person name="Mendez-Garcia C."/>
            <person name="Mesa V."/>
            <person name="Sprenger R.R."/>
            <person name="Richter M."/>
            <person name="Diez M.S."/>
            <person name="Solano J."/>
            <person name="Bargiela R."/>
            <person name="Golyshina O.V."/>
            <person name="Manteca A."/>
            <person name="Ramos J.L."/>
            <person name="Gallego J.R."/>
            <person name="Llorente I."/>
            <person name="Martins Dos Santos V.A."/>
            <person name="Jensen O.N."/>
            <person name="Pelaez A.I."/>
            <person name="Sanchez J."/>
            <person name="Ferrer M."/>
        </authorList>
    </citation>
    <scope>NUCLEOTIDE SEQUENCE</scope>
</reference>
<dbReference type="CDD" id="cd03064">
    <property type="entry name" value="TRX_Fd_NuoE"/>
    <property type="match status" value="1"/>
</dbReference>
<dbReference type="InterPro" id="IPR036249">
    <property type="entry name" value="Thioredoxin-like_sf"/>
</dbReference>
<dbReference type="GO" id="GO:0005739">
    <property type="term" value="C:mitochondrion"/>
    <property type="evidence" value="ECO:0007669"/>
    <property type="project" value="GOC"/>
</dbReference>
<gene>
    <name evidence="1" type="ORF">B1A_14048</name>
</gene>
<keyword evidence="1" id="KW-0830">Ubiquinone</keyword>
<name>T0ZJC9_9ZZZZ</name>
<dbReference type="InterPro" id="IPR002023">
    <property type="entry name" value="NuoE-like"/>
</dbReference>
<reference evidence="1" key="1">
    <citation type="submission" date="2013-08" db="EMBL/GenBank/DDBJ databases">
        <authorList>
            <person name="Mendez C."/>
            <person name="Richter M."/>
            <person name="Ferrer M."/>
            <person name="Sanchez J."/>
        </authorList>
    </citation>
    <scope>NUCLEOTIDE SEQUENCE</scope>
</reference>
<dbReference type="GO" id="GO:0006120">
    <property type="term" value="P:mitochondrial electron transport, NADH to ubiquinone"/>
    <property type="evidence" value="ECO:0007669"/>
    <property type="project" value="TreeGrafter"/>
</dbReference>
<evidence type="ECO:0000313" key="1">
    <source>
        <dbReference type="EMBL" id="EQD48441.1"/>
    </source>
</evidence>
<dbReference type="EC" id="1.6.-.-" evidence="1"/>
<dbReference type="PANTHER" id="PTHR10371">
    <property type="entry name" value="NADH DEHYDROGENASE UBIQUINONE FLAVOPROTEIN 2, MITOCHONDRIAL"/>
    <property type="match status" value="1"/>
</dbReference>
<dbReference type="GO" id="GO:0003954">
    <property type="term" value="F:NADH dehydrogenase activity"/>
    <property type="evidence" value="ECO:0007669"/>
    <property type="project" value="TreeGrafter"/>
</dbReference>
<dbReference type="Pfam" id="PF01257">
    <property type="entry name" value="2Fe-2S_thioredx"/>
    <property type="match status" value="1"/>
</dbReference>
<dbReference type="AlphaFoldDB" id="T0ZJC9"/>
<sequence length="63" mass="6648">GIGVGEVTEDGEFSLIEVECLGACVSAPMVQINDDYYEDLTPQKVGDLLDMVGKNAPLLSSSD</sequence>
<dbReference type="InterPro" id="IPR042128">
    <property type="entry name" value="NuoE_dom"/>
</dbReference>
<keyword evidence="1" id="KW-0560">Oxidoreductase</keyword>
<dbReference type="PANTHER" id="PTHR10371:SF3">
    <property type="entry name" value="NADH DEHYDROGENASE [UBIQUINONE] FLAVOPROTEIN 2, MITOCHONDRIAL"/>
    <property type="match status" value="1"/>
</dbReference>
<accession>T0ZJC9</accession>
<dbReference type="EMBL" id="AUZX01010297">
    <property type="protein sequence ID" value="EQD48441.1"/>
    <property type="molecule type" value="Genomic_DNA"/>
</dbReference>
<dbReference type="Gene3D" id="3.40.30.10">
    <property type="entry name" value="Glutaredoxin"/>
    <property type="match status" value="1"/>
</dbReference>
<dbReference type="PROSITE" id="PS01099">
    <property type="entry name" value="COMPLEX1_24K"/>
    <property type="match status" value="1"/>
</dbReference>
<proteinExistence type="predicted"/>
<dbReference type="SUPFAM" id="SSF52833">
    <property type="entry name" value="Thioredoxin-like"/>
    <property type="match status" value="1"/>
</dbReference>
<comment type="caution">
    <text evidence="1">The sequence shown here is derived from an EMBL/GenBank/DDBJ whole genome shotgun (WGS) entry which is preliminary data.</text>
</comment>
<organism evidence="1">
    <name type="scientific">mine drainage metagenome</name>
    <dbReference type="NCBI Taxonomy" id="410659"/>
    <lineage>
        <taxon>unclassified sequences</taxon>
        <taxon>metagenomes</taxon>
        <taxon>ecological metagenomes</taxon>
    </lineage>
</organism>